<evidence type="ECO:0000313" key="3">
    <source>
        <dbReference type="Proteomes" id="UP000887104"/>
    </source>
</evidence>
<feature type="transmembrane region" description="Helical" evidence="1">
    <location>
        <begin position="20"/>
        <end position="40"/>
    </location>
</feature>
<comment type="caution">
    <text evidence="2">The sequence shown here is derived from an EMBL/GenBank/DDBJ whole genome shotgun (WGS) entry which is preliminary data.</text>
</comment>
<evidence type="ECO:0000313" key="2">
    <source>
        <dbReference type="EMBL" id="GIU40922.1"/>
    </source>
</evidence>
<keyword evidence="1" id="KW-1133">Transmembrane helix</keyword>
<dbReference type="Proteomes" id="UP000887104">
    <property type="component" value="Unassembled WGS sequence"/>
</dbReference>
<sequence>MAFNALTLNGKLKFTTGQQVVDLVLVITQSTMVFGAIVQMTQTMSGRRKRQAQEYGNKPHYQFLFYVTHSNHSVNLMC</sequence>
<proteinExistence type="predicted"/>
<gene>
    <name evidence="2" type="ORF">TUM4438_03300</name>
</gene>
<accession>A0ABQ4P0B3</accession>
<keyword evidence="1" id="KW-0472">Membrane</keyword>
<dbReference type="EMBL" id="BPEY01000004">
    <property type="protein sequence ID" value="GIU40922.1"/>
    <property type="molecule type" value="Genomic_DNA"/>
</dbReference>
<protein>
    <submittedName>
        <fullName evidence="2">Uncharacterized protein</fullName>
    </submittedName>
</protein>
<reference evidence="2" key="1">
    <citation type="submission" date="2021-05" db="EMBL/GenBank/DDBJ databases">
        <title>Molecular characterization for Shewanella algae harboring chromosomal blaOXA-55-like strains isolated from clinical and environment sample.</title>
        <authorList>
            <person name="Ohama Y."/>
            <person name="Aoki K."/>
            <person name="Harada S."/>
            <person name="Moriya K."/>
            <person name="Ishii Y."/>
            <person name="Tateda K."/>
        </authorList>
    </citation>
    <scope>NUCLEOTIDE SEQUENCE</scope>
    <source>
        <strain evidence="2">JCM 11563</strain>
    </source>
</reference>
<name>A0ABQ4P0B3_9GAMM</name>
<evidence type="ECO:0000256" key="1">
    <source>
        <dbReference type="SAM" id="Phobius"/>
    </source>
</evidence>
<keyword evidence="1" id="KW-0812">Transmembrane</keyword>
<organism evidence="2 3">
    <name type="scientific">Shewanella sairae</name>
    <dbReference type="NCBI Taxonomy" id="190310"/>
    <lineage>
        <taxon>Bacteria</taxon>
        <taxon>Pseudomonadati</taxon>
        <taxon>Pseudomonadota</taxon>
        <taxon>Gammaproteobacteria</taxon>
        <taxon>Alteromonadales</taxon>
        <taxon>Shewanellaceae</taxon>
        <taxon>Shewanella</taxon>
    </lineage>
</organism>
<keyword evidence="3" id="KW-1185">Reference proteome</keyword>